<name>A0AAD7GTJ0_MYCRO</name>
<proteinExistence type="predicted"/>
<evidence type="ECO:0000313" key="1">
    <source>
        <dbReference type="EMBL" id="KAJ7704960.1"/>
    </source>
</evidence>
<keyword evidence="2" id="KW-1185">Reference proteome</keyword>
<reference evidence="1" key="1">
    <citation type="submission" date="2023-03" db="EMBL/GenBank/DDBJ databases">
        <title>Massive genome expansion in bonnet fungi (Mycena s.s.) driven by repeated elements and novel gene families across ecological guilds.</title>
        <authorList>
            <consortium name="Lawrence Berkeley National Laboratory"/>
            <person name="Harder C.B."/>
            <person name="Miyauchi S."/>
            <person name="Viragh M."/>
            <person name="Kuo A."/>
            <person name="Thoen E."/>
            <person name="Andreopoulos B."/>
            <person name="Lu D."/>
            <person name="Skrede I."/>
            <person name="Drula E."/>
            <person name="Henrissat B."/>
            <person name="Morin E."/>
            <person name="Kohler A."/>
            <person name="Barry K."/>
            <person name="LaButti K."/>
            <person name="Morin E."/>
            <person name="Salamov A."/>
            <person name="Lipzen A."/>
            <person name="Mereny Z."/>
            <person name="Hegedus B."/>
            <person name="Baldrian P."/>
            <person name="Stursova M."/>
            <person name="Weitz H."/>
            <person name="Taylor A."/>
            <person name="Grigoriev I.V."/>
            <person name="Nagy L.G."/>
            <person name="Martin F."/>
            <person name="Kauserud H."/>
        </authorList>
    </citation>
    <scope>NUCLEOTIDE SEQUENCE</scope>
    <source>
        <strain evidence="1">CBHHK067</strain>
    </source>
</reference>
<gene>
    <name evidence="1" type="ORF">B0H17DRAFT_1038887</name>
</gene>
<dbReference type="EMBL" id="JARKIE010000009">
    <property type="protein sequence ID" value="KAJ7704960.1"/>
    <property type="molecule type" value="Genomic_DNA"/>
</dbReference>
<comment type="caution">
    <text evidence="1">The sequence shown here is derived from an EMBL/GenBank/DDBJ whole genome shotgun (WGS) entry which is preliminary data.</text>
</comment>
<sequence length="52" mass="5992">MANYLRGGRISKGSFSHTGSPWLLTRSFRPSFWRKYSSSAALYRVPLPCLQR</sequence>
<accession>A0AAD7GTJ0</accession>
<dbReference type="AlphaFoldDB" id="A0AAD7GTJ0"/>
<protein>
    <submittedName>
        <fullName evidence="1">Uncharacterized protein</fullName>
    </submittedName>
</protein>
<evidence type="ECO:0000313" key="2">
    <source>
        <dbReference type="Proteomes" id="UP001221757"/>
    </source>
</evidence>
<organism evidence="1 2">
    <name type="scientific">Mycena rosella</name>
    <name type="common">Pink bonnet</name>
    <name type="synonym">Agaricus rosellus</name>
    <dbReference type="NCBI Taxonomy" id="1033263"/>
    <lineage>
        <taxon>Eukaryota</taxon>
        <taxon>Fungi</taxon>
        <taxon>Dikarya</taxon>
        <taxon>Basidiomycota</taxon>
        <taxon>Agaricomycotina</taxon>
        <taxon>Agaricomycetes</taxon>
        <taxon>Agaricomycetidae</taxon>
        <taxon>Agaricales</taxon>
        <taxon>Marasmiineae</taxon>
        <taxon>Mycenaceae</taxon>
        <taxon>Mycena</taxon>
    </lineage>
</organism>
<dbReference type="Proteomes" id="UP001221757">
    <property type="component" value="Unassembled WGS sequence"/>
</dbReference>